<comment type="caution">
    <text evidence="2">The sequence shown here is derived from an EMBL/GenBank/DDBJ whole genome shotgun (WGS) entry which is preliminary data.</text>
</comment>
<accession>A0A0L0CHM1</accession>
<dbReference type="Proteomes" id="UP000037069">
    <property type="component" value="Unassembled WGS sequence"/>
</dbReference>
<protein>
    <recommendedName>
        <fullName evidence="4">Daple-like protein</fullName>
    </recommendedName>
</protein>
<reference evidence="2 3" key="1">
    <citation type="journal article" date="2015" name="Nat. Commun.">
        <title>Lucilia cuprina genome unlocks parasitic fly biology to underpin future interventions.</title>
        <authorList>
            <person name="Anstead C.A."/>
            <person name="Korhonen P.K."/>
            <person name="Young N.D."/>
            <person name="Hall R.S."/>
            <person name="Jex A.R."/>
            <person name="Murali S.C."/>
            <person name="Hughes D.S."/>
            <person name="Lee S.F."/>
            <person name="Perry T."/>
            <person name="Stroehlein A.J."/>
            <person name="Ansell B.R."/>
            <person name="Breugelmans B."/>
            <person name="Hofmann A."/>
            <person name="Qu J."/>
            <person name="Dugan S."/>
            <person name="Lee S.L."/>
            <person name="Chao H."/>
            <person name="Dinh H."/>
            <person name="Han Y."/>
            <person name="Doddapaneni H.V."/>
            <person name="Worley K.C."/>
            <person name="Muzny D.M."/>
            <person name="Ioannidis P."/>
            <person name="Waterhouse R.M."/>
            <person name="Zdobnov E.M."/>
            <person name="James P.J."/>
            <person name="Bagnall N.H."/>
            <person name="Kotze A.C."/>
            <person name="Gibbs R.A."/>
            <person name="Richards S."/>
            <person name="Batterham P."/>
            <person name="Gasser R.B."/>
        </authorList>
    </citation>
    <scope>NUCLEOTIDE SEQUENCE [LARGE SCALE GENOMIC DNA]</scope>
    <source>
        <strain evidence="2 3">LS</strain>
        <tissue evidence="2">Full body</tissue>
    </source>
</reference>
<evidence type="ECO:0008006" key="4">
    <source>
        <dbReference type="Google" id="ProtNLM"/>
    </source>
</evidence>
<keyword evidence="1" id="KW-0175">Coiled coil</keyword>
<evidence type="ECO:0000313" key="2">
    <source>
        <dbReference type="EMBL" id="KNC31751.1"/>
    </source>
</evidence>
<dbReference type="OrthoDB" id="8069750at2759"/>
<name>A0A0L0CHM1_LUCCU</name>
<gene>
    <name evidence="2" type="ORF">FF38_10231</name>
</gene>
<feature type="coiled-coil region" evidence="1">
    <location>
        <begin position="7"/>
        <end position="87"/>
    </location>
</feature>
<keyword evidence="3" id="KW-1185">Reference proteome</keyword>
<dbReference type="EMBL" id="JRES01000384">
    <property type="protein sequence ID" value="KNC31751.1"/>
    <property type="molecule type" value="Genomic_DNA"/>
</dbReference>
<organism evidence="2 3">
    <name type="scientific">Lucilia cuprina</name>
    <name type="common">Green bottle fly</name>
    <name type="synonym">Australian sheep blowfly</name>
    <dbReference type="NCBI Taxonomy" id="7375"/>
    <lineage>
        <taxon>Eukaryota</taxon>
        <taxon>Metazoa</taxon>
        <taxon>Ecdysozoa</taxon>
        <taxon>Arthropoda</taxon>
        <taxon>Hexapoda</taxon>
        <taxon>Insecta</taxon>
        <taxon>Pterygota</taxon>
        <taxon>Neoptera</taxon>
        <taxon>Endopterygota</taxon>
        <taxon>Diptera</taxon>
        <taxon>Brachycera</taxon>
        <taxon>Muscomorpha</taxon>
        <taxon>Oestroidea</taxon>
        <taxon>Calliphoridae</taxon>
        <taxon>Luciliinae</taxon>
        <taxon>Lucilia</taxon>
    </lineage>
</organism>
<dbReference type="OMA" id="QQHKKKY"/>
<dbReference type="AlphaFoldDB" id="A0A0L0CHM1"/>
<evidence type="ECO:0000256" key="1">
    <source>
        <dbReference type="SAM" id="Coils"/>
    </source>
</evidence>
<proteinExistence type="predicted"/>
<sequence length="297" mass="34724">MNRTSNMDFLKAQLDAANAQNVRLSQENASLRKKLQSLTEEEHSNSSVHIEAKLKAFRFEEERDRMYEKLEKIKRKYNQLHEAYLQKVKRCKAFEDVFNRQKTLNGLVMKSSLDQRQKEQELALEKRHSENNEQHTITSLEAQVAKLQTALDEAYDIIDELEFELESVDFLELENQRLRNELESYKKDKQKLRRVINSKHPMEYIQTEERETVTDNYDEAAELRQSEAATYNTDSNASSLADSIVGDMDPATIERSALTESVMESAEREGNILRRELLRSRLRKDFRPSIRPTSSDA</sequence>
<evidence type="ECO:0000313" key="3">
    <source>
        <dbReference type="Proteomes" id="UP000037069"/>
    </source>
</evidence>
<feature type="coiled-coil region" evidence="1">
    <location>
        <begin position="137"/>
        <end position="195"/>
    </location>
</feature>